<evidence type="ECO:0000256" key="7">
    <source>
        <dbReference type="SAM" id="Phobius"/>
    </source>
</evidence>
<keyword evidence="5 7" id="KW-1133">Transmembrane helix</keyword>
<evidence type="ECO:0000259" key="8">
    <source>
        <dbReference type="PROSITE" id="PS50893"/>
    </source>
</evidence>
<dbReference type="Gene3D" id="3.40.50.300">
    <property type="entry name" value="P-loop containing nucleotide triphosphate hydrolases"/>
    <property type="match status" value="1"/>
</dbReference>
<comment type="subcellular location">
    <subcellularLocation>
        <location evidence="1">Cell membrane</location>
        <topology evidence="1">Multi-pass membrane protein</topology>
    </subcellularLocation>
</comment>
<organism evidence="10 11">
    <name type="scientific">Ruminococcus flavefaciens</name>
    <dbReference type="NCBI Taxonomy" id="1265"/>
    <lineage>
        <taxon>Bacteria</taxon>
        <taxon>Bacillati</taxon>
        <taxon>Bacillota</taxon>
        <taxon>Clostridia</taxon>
        <taxon>Eubacteriales</taxon>
        <taxon>Oscillospiraceae</taxon>
        <taxon>Ruminococcus</taxon>
    </lineage>
</organism>
<dbReference type="EMBL" id="FRCT01000015">
    <property type="protein sequence ID" value="SHM80728.1"/>
    <property type="molecule type" value="Genomic_DNA"/>
</dbReference>
<dbReference type="Proteomes" id="UP000184394">
    <property type="component" value="Unassembled WGS sequence"/>
</dbReference>
<dbReference type="SMART" id="SM00382">
    <property type="entry name" value="AAA"/>
    <property type="match status" value="1"/>
</dbReference>
<evidence type="ECO:0000256" key="5">
    <source>
        <dbReference type="ARBA" id="ARBA00022989"/>
    </source>
</evidence>
<keyword evidence="4" id="KW-0067">ATP-binding</keyword>
<dbReference type="GO" id="GO:0016887">
    <property type="term" value="F:ATP hydrolysis activity"/>
    <property type="evidence" value="ECO:0007669"/>
    <property type="project" value="InterPro"/>
</dbReference>
<dbReference type="SUPFAM" id="SSF52540">
    <property type="entry name" value="P-loop containing nucleoside triphosphate hydrolases"/>
    <property type="match status" value="1"/>
</dbReference>
<dbReference type="InterPro" id="IPR036640">
    <property type="entry name" value="ABC1_TM_sf"/>
</dbReference>
<dbReference type="InterPro" id="IPR003593">
    <property type="entry name" value="AAA+_ATPase"/>
</dbReference>
<dbReference type="InterPro" id="IPR003439">
    <property type="entry name" value="ABC_transporter-like_ATP-bd"/>
</dbReference>
<dbReference type="PROSITE" id="PS50893">
    <property type="entry name" value="ABC_TRANSPORTER_2"/>
    <property type="match status" value="1"/>
</dbReference>
<evidence type="ECO:0000313" key="10">
    <source>
        <dbReference type="EMBL" id="SHM80728.1"/>
    </source>
</evidence>
<evidence type="ECO:0000256" key="3">
    <source>
        <dbReference type="ARBA" id="ARBA00022741"/>
    </source>
</evidence>
<dbReference type="Pfam" id="PF00664">
    <property type="entry name" value="ABC_membrane"/>
    <property type="match status" value="1"/>
</dbReference>
<proteinExistence type="predicted"/>
<dbReference type="InterPro" id="IPR011527">
    <property type="entry name" value="ABC1_TM_dom"/>
</dbReference>
<name>A0A1M7LRG7_RUMFL</name>
<protein>
    <submittedName>
        <fullName evidence="10">ABC-type multidrug transport system, ATPase and permease component</fullName>
    </submittedName>
</protein>
<dbReference type="Gene3D" id="1.20.1560.10">
    <property type="entry name" value="ABC transporter type 1, transmembrane domain"/>
    <property type="match status" value="1"/>
</dbReference>
<dbReference type="Pfam" id="PF00005">
    <property type="entry name" value="ABC_tran"/>
    <property type="match status" value="1"/>
</dbReference>
<dbReference type="GO" id="GO:0015421">
    <property type="term" value="F:ABC-type oligopeptide transporter activity"/>
    <property type="evidence" value="ECO:0007669"/>
    <property type="project" value="TreeGrafter"/>
</dbReference>
<feature type="transmembrane region" description="Helical" evidence="7">
    <location>
        <begin position="56"/>
        <end position="77"/>
    </location>
</feature>
<dbReference type="SUPFAM" id="SSF90123">
    <property type="entry name" value="ABC transporter transmembrane region"/>
    <property type="match status" value="1"/>
</dbReference>
<dbReference type="CDD" id="cd07346">
    <property type="entry name" value="ABC_6TM_exporters"/>
    <property type="match status" value="1"/>
</dbReference>
<dbReference type="InterPro" id="IPR039421">
    <property type="entry name" value="Type_1_exporter"/>
</dbReference>
<gene>
    <name evidence="10" type="ORF">SAMN04487860_11514</name>
</gene>
<evidence type="ECO:0000256" key="1">
    <source>
        <dbReference type="ARBA" id="ARBA00004651"/>
    </source>
</evidence>
<dbReference type="InterPro" id="IPR027417">
    <property type="entry name" value="P-loop_NTPase"/>
</dbReference>
<keyword evidence="3" id="KW-0547">Nucleotide-binding</keyword>
<keyword evidence="2 7" id="KW-0812">Transmembrane</keyword>
<evidence type="ECO:0000259" key="9">
    <source>
        <dbReference type="PROSITE" id="PS50929"/>
    </source>
</evidence>
<feature type="domain" description="ABC transmembrane type-1" evidence="9">
    <location>
        <begin position="21"/>
        <end position="302"/>
    </location>
</feature>
<keyword evidence="6 7" id="KW-0472">Membrane</keyword>
<accession>A0A1M7LRG7</accession>
<dbReference type="AlphaFoldDB" id="A0A1M7LRG7"/>
<dbReference type="GO" id="GO:0005886">
    <property type="term" value="C:plasma membrane"/>
    <property type="evidence" value="ECO:0007669"/>
    <property type="project" value="UniProtKB-SubCell"/>
</dbReference>
<feature type="domain" description="ABC transporter" evidence="8">
    <location>
        <begin position="341"/>
        <end position="573"/>
    </location>
</feature>
<reference evidence="10 11" key="1">
    <citation type="submission" date="2016-11" db="EMBL/GenBank/DDBJ databases">
        <authorList>
            <person name="Jaros S."/>
            <person name="Januszkiewicz K."/>
            <person name="Wedrychowicz H."/>
        </authorList>
    </citation>
    <scope>NUCLEOTIDE SEQUENCE [LARGE SCALE GENOMIC DNA]</scope>
    <source>
        <strain evidence="10 11">Y1</strain>
    </source>
</reference>
<feature type="transmembrane region" description="Helical" evidence="7">
    <location>
        <begin position="159"/>
        <end position="177"/>
    </location>
</feature>
<evidence type="ECO:0000256" key="2">
    <source>
        <dbReference type="ARBA" id="ARBA00022692"/>
    </source>
</evidence>
<evidence type="ECO:0000313" key="11">
    <source>
        <dbReference type="Proteomes" id="UP000184394"/>
    </source>
</evidence>
<dbReference type="PROSITE" id="PS50929">
    <property type="entry name" value="ABC_TM1F"/>
    <property type="match status" value="1"/>
</dbReference>
<evidence type="ECO:0000256" key="4">
    <source>
        <dbReference type="ARBA" id="ARBA00022840"/>
    </source>
</evidence>
<sequence length="573" mass="63829">MKSNAVKWLYAVTGRKKWGILWLMIVNALHGASGVLYALLLRNIVDSAVDGNRKGFVYYVVMVILLVLAQVAMRALIRWLEELSRSSLENLFKQRLLNNILTKDFGTVSAVHSGEWLNRLTNDTVVVAQNSVDILPGLAGMTVKMVSAMAMMIYLDHRFAMVLLPVGIVLFFATYGFRKVLKRLHKSIQERDGRLRVFLQERLGSMMMIRSFAAEKQTEEEALEKMSEHKKSRMKRTRFANLCNIGFQTGMQGMYVGGVIYCGYGILTGAISYGTLTAITQLISQIQSPFANITGYLPKFYAMTASAERLMEIEDFDNDSSVTAMDIAETLDYYRGSFKALGLDNARFAYYPSGESVRKLSKDTMPVVLDNISVEIGKGQYVAFTGHSGCGKSTVLKLLMCIYKLDSGRRYITDKNGNTEELSAKFHRLFAYVPQGNQLMSGTIRDVVCFADKSGRNDDERIGNALKIACADGFVSELDEGADTLLGERGTGLSEGQMQRIAIARAVYSECPVLLLDEATSALDEATERRVLENLKNMTDKTVVIVTHRPAALEICDRILQFTEKGVIENGKE</sequence>
<dbReference type="RefSeq" id="WP_072952029.1">
    <property type="nucleotide sequence ID" value="NZ_FRCT01000015.1"/>
</dbReference>
<dbReference type="OrthoDB" id="9762778at2"/>
<dbReference type="PANTHER" id="PTHR43394">
    <property type="entry name" value="ATP-DEPENDENT PERMEASE MDL1, MITOCHONDRIAL"/>
    <property type="match status" value="1"/>
</dbReference>
<feature type="transmembrane region" description="Helical" evidence="7">
    <location>
        <begin position="20"/>
        <end position="44"/>
    </location>
</feature>
<evidence type="ECO:0000256" key="6">
    <source>
        <dbReference type="ARBA" id="ARBA00023136"/>
    </source>
</evidence>
<dbReference type="PANTHER" id="PTHR43394:SF1">
    <property type="entry name" value="ATP-BINDING CASSETTE SUB-FAMILY B MEMBER 10, MITOCHONDRIAL"/>
    <property type="match status" value="1"/>
</dbReference>
<dbReference type="GO" id="GO:0005524">
    <property type="term" value="F:ATP binding"/>
    <property type="evidence" value="ECO:0007669"/>
    <property type="project" value="UniProtKB-KW"/>
</dbReference>